<dbReference type="HAMAP" id="MF_01575">
    <property type="entry name" value="UPF0398"/>
    <property type="match status" value="1"/>
</dbReference>
<dbReference type="NCBIfam" id="NF010181">
    <property type="entry name" value="PRK13660.1"/>
    <property type="match status" value="1"/>
</dbReference>
<protein>
    <recommendedName>
        <fullName evidence="1">UPF0398 protein GTO87_04715</fullName>
    </recommendedName>
</protein>
<comment type="similarity">
    <text evidence="1">Belongs to the UPF0398 family.</text>
</comment>
<dbReference type="PANTHER" id="PTHR38440">
    <property type="entry name" value="UPF0398 PROTEIN YPSA"/>
    <property type="match status" value="1"/>
</dbReference>
<reference evidence="2 3" key="1">
    <citation type="submission" date="2020-01" db="EMBL/GenBank/DDBJ databases">
        <title>Complete and circular genome sequences of six lactobacillus isolates from horses.</title>
        <authorList>
            <person name="Hassan H.M."/>
        </authorList>
    </citation>
    <scope>NUCLEOTIDE SEQUENCE [LARGE SCALE GENOMIC DNA]</scope>
    <source>
        <strain evidence="2 3">1A</strain>
    </source>
</reference>
<dbReference type="PIRSF" id="PIRSF021290">
    <property type="entry name" value="DUF1273"/>
    <property type="match status" value="1"/>
</dbReference>
<dbReference type="Proteomes" id="UP000510886">
    <property type="component" value="Chromosome"/>
</dbReference>
<dbReference type="AlphaFoldDB" id="A0A7H9EL27"/>
<dbReference type="Pfam" id="PF06908">
    <property type="entry name" value="YpsA"/>
    <property type="match status" value="1"/>
</dbReference>
<dbReference type="Gene3D" id="3.40.50.450">
    <property type="match status" value="1"/>
</dbReference>
<sequence>MRLWITGYRSYELGVFQEKDEKIAVIKYVLRNALADQLDEGLEWVLTGGQLGVEQWAVETALAMKKEYSELKVALMEPFLDFGNRWQENKQLHLADLRRQVDFNEAVVQAPYNNPQQLRQYQQFMVEHTDRCLLIYDPQYPGKSQYDFKYVKHYIEQEKTDYQLTLISMDELQDQANEYLEFGRQREEN</sequence>
<accession>A0A7H9EL27</accession>
<dbReference type="SUPFAM" id="SSF102405">
    <property type="entry name" value="MCP/YpsA-like"/>
    <property type="match status" value="1"/>
</dbReference>
<dbReference type="InterPro" id="IPR010697">
    <property type="entry name" value="YspA"/>
</dbReference>
<dbReference type="PANTHER" id="PTHR38440:SF1">
    <property type="entry name" value="UPF0398 PROTEIN SPR0331"/>
    <property type="match status" value="1"/>
</dbReference>
<name>A0A7H9EL27_9LACO</name>
<organism evidence="2 3">
    <name type="scientific">Ligilactobacillus saerimneri</name>
    <dbReference type="NCBI Taxonomy" id="228229"/>
    <lineage>
        <taxon>Bacteria</taxon>
        <taxon>Bacillati</taxon>
        <taxon>Bacillota</taxon>
        <taxon>Bacilli</taxon>
        <taxon>Lactobacillales</taxon>
        <taxon>Lactobacillaceae</taxon>
        <taxon>Ligilactobacillus</taxon>
    </lineage>
</organism>
<gene>
    <name evidence="2" type="ORF">GTO87_04715</name>
</gene>
<evidence type="ECO:0000256" key="1">
    <source>
        <dbReference type="HAMAP-Rule" id="MF_01575"/>
    </source>
</evidence>
<dbReference type="KEGG" id="lsw:GTO87_04715"/>
<proteinExistence type="inferred from homology"/>
<dbReference type="EMBL" id="CP047418">
    <property type="protein sequence ID" value="QLL77972.1"/>
    <property type="molecule type" value="Genomic_DNA"/>
</dbReference>
<evidence type="ECO:0000313" key="2">
    <source>
        <dbReference type="EMBL" id="QLL77972.1"/>
    </source>
</evidence>
<evidence type="ECO:0000313" key="3">
    <source>
        <dbReference type="Proteomes" id="UP000510886"/>
    </source>
</evidence>